<keyword evidence="8" id="KW-1185">Reference proteome</keyword>
<accession>A0A4P9XN63</accession>
<dbReference type="GO" id="GO:0005771">
    <property type="term" value="C:multivesicular body"/>
    <property type="evidence" value="ECO:0007669"/>
    <property type="project" value="TreeGrafter"/>
</dbReference>
<dbReference type="OrthoDB" id="5592979at2759"/>
<evidence type="ECO:0000256" key="4">
    <source>
        <dbReference type="ARBA" id="ARBA00040017"/>
    </source>
</evidence>
<dbReference type="GO" id="GO:0000815">
    <property type="term" value="C:ESCRT III complex"/>
    <property type="evidence" value="ECO:0007669"/>
    <property type="project" value="TreeGrafter"/>
</dbReference>
<comment type="subcellular location">
    <subcellularLocation>
        <location evidence="1">Endosome</location>
    </subcellularLocation>
</comment>
<dbReference type="PANTHER" id="PTHR22761">
    <property type="entry name" value="CHARGED MULTIVESICULAR BODY PROTEIN"/>
    <property type="match status" value="1"/>
</dbReference>
<evidence type="ECO:0000256" key="3">
    <source>
        <dbReference type="ARBA" id="ARBA00022753"/>
    </source>
</evidence>
<reference evidence="8" key="1">
    <citation type="journal article" date="2018" name="Nat. Microbiol.">
        <title>Leveraging single-cell genomics to expand the fungal tree of life.</title>
        <authorList>
            <person name="Ahrendt S.R."/>
            <person name="Quandt C.A."/>
            <person name="Ciobanu D."/>
            <person name="Clum A."/>
            <person name="Salamov A."/>
            <person name="Andreopoulos B."/>
            <person name="Cheng J.F."/>
            <person name="Woyke T."/>
            <person name="Pelin A."/>
            <person name="Henrissat B."/>
            <person name="Reynolds N.K."/>
            <person name="Benny G.L."/>
            <person name="Smith M.E."/>
            <person name="James T.Y."/>
            <person name="Grigoriev I.V."/>
        </authorList>
    </citation>
    <scope>NUCLEOTIDE SEQUENCE [LARGE SCALE GENOMIC DNA]</scope>
    <source>
        <strain evidence="8">RSA 1356</strain>
    </source>
</reference>
<comment type="similarity">
    <text evidence="2">Belongs to the SNF7 family.</text>
</comment>
<evidence type="ECO:0000256" key="6">
    <source>
        <dbReference type="SAM" id="Coils"/>
    </source>
</evidence>
<dbReference type="InterPro" id="IPR005024">
    <property type="entry name" value="Snf7_fam"/>
</dbReference>
<dbReference type="GO" id="GO:0009898">
    <property type="term" value="C:cytoplasmic side of plasma membrane"/>
    <property type="evidence" value="ECO:0007669"/>
    <property type="project" value="TreeGrafter"/>
</dbReference>
<dbReference type="GO" id="GO:0006900">
    <property type="term" value="P:vesicle budding from membrane"/>
    <property type="evidence" value="ECO:0007669"/>
    <property type="project" value="TreeGrafter"/>
</dbReference>
<dbReference type="EMBL" id="KZ992743">
    <property type="protein sequence ID" value="RKP07262.1"/>
    <property type="molecule type" value="Genomic_DNA"/>
</dbReference>
<evidence type="ECO:0000256" key="5">
    <source>
        <dbReference type="ARBA" id="ARBA00042586"/>
    </source>
</evidence>
<dbReference type="STRING" id="78915.A0A4P9XN63"/>
<dbReference type="Pfam" id="PF03357">
    <property type="entry name" value="Snf7"/>
    <property type="match status" value="1"/>
</dbReference>
<dbReference type="Proteomes" id="UP000271241">
    <property type="component" value="Unassembled WGS sequence"/>
</dbReference>
<keyword evidence="6" id="KW-0175">Coiled coil</keyword>
<feature type="coiled-coil region" evidence="6">
    <location>
        <begin position="145"/>
        <end position="172"/>
    </location>
</feature>
<evidence type="ECO:0000313" key="7">
    <source>
        <dbReference type="EMBL" id="RKP07262.1"/>
    </source>
</evidence>
<dbReference type="AlphaFoldDB" id="A0A4P9XN63"/>
<evidence type="ECO:0000256" key="1">
    <source>
        <dbReference type="ARBA" id="ARBA00004177"/>
    </source>
</evidence>
<evidence type="ECO:0000256" key="2">
    <source>
        <dbReference type="ARBA" id="ARBA00006190"/>
    </source>
</evidence>
<dbReference type="Gene3D" id="1.10.287.1060">
    <property type="entry name" value="ESAT-6-like"/>
    <property type="match status" value="1"/>
</dbReference>
<sequence>MHLFGRARSKPNAKEAIVRLRETQQMLQKRETFLQTKIDTELKLAKANATKNKRAAIAALKRKKQYEGQIDKISGARMTIETQMMAIESANINLETMNAMKSGAQAIKEIHGSMSIEQVDKTMDDIRDQMDLADEISNAIAQPLAFGAEIDEDELNAELEELEQEELDEKLLGVEAPPIFVPKVPAAEIGTSMARQREGYGDCTATLEEDHEAELEKLRAEMAI</sequence>
<gene>
    <name evidence="7" type="ORF">THASP1DRAFT_34944</name>
</gene>
<proteinExistence type="inferred from homology"/>
<organism evidence="7 8">
    <name type="scientific">Thamnocephalis sphaerospora</name>
    <dbReference type="NCBI Taxonomy" id="78915"/>
    <lineage>
        <taxon>Eukaryota</taxon>
        <taxon>Fungi</taxon>
        <taxon>Fungi incertae sedis</taxon>
        <taxon>Zoopagomycota</taxon>
        <taxon>Zoopagomycotina</taxon>
        <taxon>Zoopagomycetes</taxon>
        <taxon>Zoopagales</taxon>
        <taxon>Sigmoideomycetaceae</taxon>
        <taxon>Thamnocephalis</taxon>
    </lineage>
</organism>
<dbReference type="GO" id="GO:0032511">
    <property type="term" value="P:late endosome to vacuole transport via multivesicular body sorting pathway"/>
    <property type="evidence" value="ECO:0007669"/>
    <property type="project" value="TreeGrafter"/>
</dbReference>
<name>A0A4P9XN63_9FUNG</name>
<evidence type="ECO:0000313" key="8">
    <source>
        <dbReference type="Proteomes" id="UP000271241"/>
    </source>
</evidence>
<dbReference type="Gene3D" id="6.10.250.1710">
    <property type="match status" value="1"/>
</dbReference>
<keyword evidence="3" id="KW-0967">Endosome</keyword>
<protein>
    <recommendedName>
        <fullName evidence="4">Vacuolar-sorting protein SNF7</fullName>
    </recommendedName>
    <alternativeName>
        <fullName evidence="5">Vacuolar protein-sorting-associated protein 32</fullName>
    </alternativeName>
</protein>
<dbReference type="PANTHER" id="PTHR22761:SF10">
    <property type="entry name" value="GH13992P"/>
    <property type="match status" value="1"/>
</dbReference>